<feature type="transmembrane region" description="Helical" evidence="9">
    <location>
        <begin position="974"/>
        <end position="1004"/>
    </location>
</feature>
<feature type="transmembrane region" description="Helical" evidence="9">
    <location>
        <begin position="706"/>
        <end position="725"/>
    </location>
</feature>
<feature type="transmembrane region" description="Helical" evidence="9">
    <location>
        <begin position="209"/>
        <end position="235"/>
    </location>
</feature>
<evidence type="ECO:0000313" key="13">
    <source>
        <dbReference type="Proteomes" id="UP000269721"/>
    </source>
</evidence>
<feature type="non-terminal residue" evidence="12">
    <location>
        <position position="1005"/>
    </location>
</feature>
<dbReference type="Gene3D" id="1.20.1560.10">
    <property type="entry name" value="ABC transporter type 1, transmembrane domain"/>
    <property type="match status" value="2"/>
</dbReference>
<evidence type="ECO:0000256" key="5">
    <source>
        <dbReference type="ARBA" id="ARBA00022741"/>
    </source>
</evidence>
<evidence type="ECO:0000256" key="8">
    <source>
        <dbReference type="ARBA" id="ARBA00023136"/>
    </source>
</evidence>
<keyword evidence="2" id="KW-0813">Transport</keyword>
<sequence length="1005" mass="109697">PWRETSASLTSQIFFNWMTQIIVLGAQKPLEASDLWDLSEADSAAHIVDDHYKRKTHLKTSFVYNLLKGSWFHVTLMMTYSIASTVLALTSPFFLNTLIKWISDPNRETSRGWSLLAALVTCLTVRAVIVGQLVHHARRASLAIRAISVDEIYQKTLRRSASIHKKNGAAIDDDASVGKIVTLVSIDAERIREYIAAYSYRILDIPLSMILSFIGLFAIVGWAAFAGLAVIVVLIPAGSYVGKIIGDLQETLMEMTDNRVNAINEMLQGIRAVKYFAWEPQFINRITAARSAEVAVWTRVSIFYVCNNLLACGTSLVVAFVTFTTYTLVLGNALDSSTAFTCIALLAILNRSIATLPWALGEFFRVKVSLDRASRFLAEPELDRFEHERAAPRVSTMVGGPVVGFRAASFRYHSIYSARGDLNRDGSAAGDQREESDLPSEFHLRDIDVEFPVGRLSLVMGATGSGKSSLILALSGVKMKCISGKQHLPTAHPTAYVAQSAWIMNATIRDNILFGARYDAKRYQETIEACALIRDLETLEGGDLTEIGDKGVNLSGGQKARISLARAAYSRAPILLLDDPLSAVDAPTAKNLLHHCLLGALKNRTVILVSHAVSLVLPHVYFAVVLGAGCVVAQGTPDEIFRNPAAEGVFRLEPAASSERRELAATETIAAALEGTGTKLVDEEEKATGTVAWTVYWTYFKAAGGVFFLAIFLSTFVLENTFYLLENVWVQRWTDGVTKTAPEIAAVGPASTLAALAGDSTIGDGSASAVDRADVTGFLAVYGAIGFSIILVTTAQLSFMVYSYIRAGTAMHQNLLRSILGAPMRFFEVTPIGRILNRFSKDTESIDNDVVWKVHEFASQVTARGGFKILFIVVLIAFEAPIFIAGMLPLTLIYYLIAKDYLLTSRDLKRLESVSRSPLFSQFSETLAGVETVRAFGAQGRLVSGIHDKIDLNHRAYFLMWSANRWLCIRTDMIGALVTLAAGVIVVAGSLSPGMTGLVLVYALE</sequence>
<dbReference type="GO" id="GO:0016020">
    <property type="term" value="C:membrane"/>
    <property type="evidence" value="ECO:0007669"/>
    <property type="project" value="UniProtKB-SubCell"/>
</dbReference>
<comment type="subcellular location">
    <subcellularLocation>
        <location evidence="1">Membrane</location>
        <topology evidence="1">Multi-pass membrane protein</topology>
    </subcellularLocation>
</comment>
<gene>
    <name evidence="12" type="ORF">BDK51DRAFT_13783</name>
</gene>
<accession>A0A4P9W512</accession>
<proteinExistence type="predicted"/>
<reference evidence="13" key="1">
    <citation type="journal article" date="2018" name="Nat. Microbiol.">
        <title>Leveraging single-cell genomics to expand the fungal tree of life.</title>
        <authorList>
            <person name="Ahrendt S.R."/>
            <person name="Quandt C.A."/>
            <person name="Ciobanu D."/>
            <person name="Clum A."/>
            <person name="Salamov A."/>
            <person name="Andreopoulos B."/>
            <person name="Cheng J.F."/>
            <person name="Woyke T."/>
            <person name="Pelin A."/>
            <person name="Henrissat B."/>
            <person name="Reynolds N.K."/>
            <person name="Benny G.L."/>
            <person name="Smith M.E."/>
            <person name="James T.Y."/>
            <person name="Grigoriev I.V."/>
        </authorList>
    </citation>
    <scope>NUCLEOTIDE SEQUENCE [LARGE SCALE GENOMIC DNA]</scope>
</reference>
<dbReference type="PROSITE" id="PS50893">
    <property type="entry name" value="ABC_TRANSPORTER_2"/>
    <property type="match status" value="1"/>
</dbReference>
<feature type="domain" description="ABC transporter" evidence="10">
    <location>
        <begin position="410"/>
        <end position="653"/>
    </location>
</feature>
<dbReference type="InterPro" id="IPR003439">
    <property type="entry name" value="ABC_transporter-like_ATP-bd"/>
</dbReference>
<keyword evidence="6" id="KW-0067">ATP-binding</keyword>
<feature type="transmembrane region" description="Helical" evidence="9">
    <location>
        <begin position="337"/>
        <end position="360"/>
    </location>
</feature>
<feature type="non-terminal residue" evidence="12">
    <location>
        <position position="1"/>
    </location>
</feature>
<keyword evidence="13" id="KW-1185">Reference proteome</keyword>
<dbReference type="FunFam" id="1.20.1560.10:FF:000013">
    <property type="entry name" value="ABC transporter C family member 2"/>
    <property type="match status" value="1"/>
</dbReference>
<evidence type="ECO:0000256" key="3">
    <source>
        <dbReference type="ARBA" id="ARBA00022692"/>
    </source>
</evidence>
<dbReference type="GO" id="GO:0005524">
    <property type="term" value="F:ATP binding"/>
    <property type="evidence" value="ECO:0007669"/>
    <property type="project" value="UniProtKB-KW"/>
</dbReference>
<dbReference type="InterPro" id="IPR050173">
    <property type="entry name" value="ABC_transporter_C-like"/>
</dbReference>
<dbReference type="EMBL" id="KZ997508">
    <property type="protein sequence ID" value="RKO87324.1"/>
    <property type="molecule type" value="Genomic_DNA"/>
</dbReference>
<evidence type="ECO:0000256" key="2">
    <source>
        <dbReference type="ARBA" id="ARBA00022448"/>
    </source>
</evidence>
<keyword evidence="8 9" id="KW-0472">Membrane</keyword>
<feature type="transmembrane region" description="Helical" evidence="9">
    <location>
        <begin position="71"/>
        <end position="95"/>
    </location>
</feature>
<feature type="transmembrane region" description="Helical" evidence="9">
    <location>
        <begin position="869"/>
        <end position="897"/>
    </location>
</feature>
<evidence type="ECO:0000313" key="12">
    <source>
        <dbReference type="EMBL" id="RKO87324.1"/>
    </source>
</evidence>
<evidence type="ECO:0000256" key="4">
    <source>
        <dbReference type="ARBA" id="ARBA00022737"/>
    </source>
</evidence>
<evidence type="ECO:0000256" key="1">
    <source>
        <dbReference type="ARBA" id="ARBA00004141"/>
    </source>
</evidence>
<feature type="transmembrane region" description="Helical" evidence="9">
    <location>
        <begin position="115"/>
        <end position="134"/>
    </location>
</feature>
<feature type="domain" description="ABC transmembrane type-1" evidence="11">
    <location>
        <begin position="76"/>
        <end position="365"/>
    </location>
</feature>
<dbReference type="Pfam" id="PF00005">
    <property type="entry name" value="ABC_tran"/>
    <property type="match status" value="1"/>
</dbReference>
<dbReference type="PROSITE" id="PS00211">
    <property type="entry name" value="ABC_TRANSPORTER_1"/>
    <property type="match status" value="1"/>
</dbReference>
<dbReference type="AlphaFoldDB" id="A0A4P9W512"/>
<keyword evidence="3 9" id="KW-0812">Transmembrane</keyword>
<dbReference type="SUPFAM" id="SSF90123">
    <property type="entry name" value="ABC transporter transmembrane region"/>
    <property type="match status" value="2"/>
</dbReference>
<keyword evidence="5" id="KW-0547">Nucleotide-binding</keyword>
<evidence type="ECO:0000256" key="6">
    <source>
        <dbReference type="ARBA" id="ARBA00022840"/>
    </source>
</evidence>
<dbReference type="GO" id="GO:0016887">
    <property type="term" value="F:ATP hydrolysis activity"/>
    <property type="evidence" value="ECO:0007669"/>
    <property type="project" value="InterPro"/>
</dbReference>
<dbReference type="Proteomes" id="UP000269721">
    <property type="component" value="Unassembled WGS sequence"/>
</dbReference>
<dbReference type="InterPro" id="IPR011527">
    <property type="entry name" value="ABC1_TM_dom"/>
</dbReference>
<feature type="domain" description="ABC transmembrane type-1" evidence="11">
    <location>
        <begin position="710"/>
        <end position="1005"/>
    </location>
</feature>
<protein>
    <recommendedName>
        <fullName evidence="14">P-loop containing nucleoside triphosphate hydrolase protein</fullName>
    </recommendedName>
</protein>
<evidence type="ECO:0000256" key="7">
    <source>
        <dbReference type="ARBA" id="ARBA00022989"/>
    </source>
</evidence>
<dbReference type="OrthoDB" id="6500128at2759"/>
<dbReference type="Gene3D" id="3.40.50.300">
    <property type="entry name" value="P-loop containing nucleotide triphosphate hydrolases"/>
    <property type="match status" value="1"/>
</dbReference>
<dbReference type="SUPFAM" id="SSF52540">
    <property type="entry name" value="P-loop containing nucleoside triphosphate hydrolases"/>
    <property type="match status" value="1"/>
</dbReference>
<dbReference type="Pfam" id="PF00664">
    <property type="entry name" value="ABC_membrane"/>
    <property type="match status" value="2"/>
</dbReference>
<organism evidence="12 13">
    <name type="scientific">Blyttiomyces helicus</name>
    <dbReference type="NCBI Taxonomy" id="388810"/>
    <lineage>
        <taxon>Eukaryota</taxon>
        <taxon>Fungi</taxon>
        <taxon>Fungi incertae sedis</taxon>
        <taxon>Chytridiomycota</taxon>
        <taxon>Chytridiomycota incertae sedis</taxon>
        <taxon>Chytridiomycetes</taxon>
        <taxon>Chytridiomycetes incertae sedis</taxon>
        <taxon>Blyttiomyces</taxon>
    </lineage>
</organism>
<evidence type="ECO:0008006" key="14">
    <source>
        <dbReference type="Google" id="ProtNLM"/>
    </source>
</evidence>
<dbReference type="CDD" id="cd03250">
    <property type="entry name" value="ABCC_MRP_domain1"/>
    <property type="match status" value="1"/>
</dbReference>
<evidence type="ECO:0000259" key="10">
    <source>
        <dbReference type="PROSITE" id="PS50893"/>
    </source>
</evidence>
<dbReference type="InterPro" id="IPR003593">
    <property type="entry name" value="AAA+_ATPase"/>
</dbReference>
<feature type="transmembrane region" description="Helical" evidence="9">
    <location>
        <begin position="779"/>
        <end position="805"/>
    </location>
</feature>
<dbReference type="InterPro" id="IPR036640">
    <property type="entry name" value="ABC1_TM_sf"/>
</dbReference>
<dbReference type="InterPro" id="IPR017871">
    <property type="entry name" value="ABC_transporter-like_CS"/>
</dbReference>
<dbReference type="PROSITE" id="PS50929">
    <property type="entry name" value="ABC_TM1F"/>
    <property type="match status" value="2"/>
</dbReference>
<dbReference type="CDD" id="cd18596">
    <property type="entry name" value="ABC_6TM_VMR1_D1_like"/>
    <property type="match status" value="1"/>
</dbReference>
<keyword evidence="4" id="KW-0677">Repeat</keyword>
<dbReference type="InterPro" id="IPR027417">
    <property type="entry name" value="P-loop_NTPase"/>
</dbReference>
<evidence type="ECO:0000256" key="9">
    <source>
        <dbReference type="SAM" id="Phobius"/>
    </source>
</evidence>
<dbReference type="PANTHER" id="PTHR24223">
    <property type="entry name" value="ATP-BINDING CASSETTE SUB-FAMILY C"/>
    <property type="match status" value="1"/>
</dbReference>
<feature type="transmembrane region" description="Helical" evidence="9">
    <location>
        <begin position="309"/>
        <end position="331"/>
    </location>
</feature>
<evidence type="ECO:0000259" key="11">
    <source>
        <dbReference type="PROSITE" id="PS50929"/>
    </source>
</evidence>
<dbReference type="PANTHER" id="PTHR24223:SF353">
    <property type="entry name" value="ABC TRANSPORTER ATP-BINDING PROTEIN_PERMEASE VMR1-RELATED"/>
    <property type="match status" value="1"/>
</dbReference>
<name>A0A4P9W512_9FUNG</name>
<dbReference type="SMART" id="SM00382">
    <property type="entry name" value="AAA"/>
    <property type="match status" value="1"/>
</dbReference>
<keyword evidence="7 9" id="KW-1133">Transmembrane helix</keyword>
<dbReference type="GO" id="GO:0140359">
    <property type="term" value="F:ABC-type transporter activity"/>
    <property type="evidence" value="ECO:0007669"/>
    <property type="project" value="InterPro"/>
</dbReference>